<dbReference type="Proteomes" id="UP000030437">
    <property type="component" value="Unassembled WGS sequence"/>
</dbReference>
<dbReference type="CDD" id="cd00090">
    <property type="entry name" value="HTH_ARSR"/>
    <property type="match status" value="1"/>
</dbReference>
<dbReference type="PROSITE" id="PS50995">
    <property type="entry name" value="HTH_MARR_2"/>
    <property type="match status" value="1"/>
</dbReference>
<evidence type="ECO:0000256" key="2">
    <source>
        <dbReference type="ARBA" id="ARBA00023125"/>
    </source>
</evidence>
<dbReference type="InterPro" id="IPR011991">
    <property type="entry name" value="ArsR-like_HTH"/>
</dbReference>
<protein>
    <submittedName>
        <fullName evidence="5">MarR family transcriptional regulator</fullName>
    </submittedName>
</protein>
<gene>
    <name evidence="5" type="ORF">CD32_22735</name>
</gene>
<dbReference type="GO" id="GO:0003700">
    <property type="term" value="F:DNA-binding transcription factor activity"/>
    <property type="evidence" value="ECO:0007669"/>
    <property type="project" value="InterPro"/>
</dbReference>
<dbReference type="GO" id="GO:0003677">
    <property type="term" value="F:DNA binding"/>
    <property type="evidence" value="ECO:0007669"/>
    <property type="project" value="UniProtKB-KW"/>
</dbReference>
<dbReference type="PANTHER" id="PTHR42756">
    <property type="entry name" value="TRANSCRIPTIONAL REGULATOR, MARR"/>
    <property type="match status" value="1"/>
</dbReference>
<dbReference type="Gene3D" id="1.10.10.10">
    <property type="entry name" value="Winged helix-like DNA-binding domain superfamily/Winged helix DNA-binding domain"/>
    <property type="match status" value="1"/>
</dbReference>
<evidence type="ECO:0000256" key="1">
    <source>
        <dbReference type="ARBA" id="ARBA00023015"/>
    </source>
</evidence>
<comment type="caution">
    <text evidence="5">The sequence shown here is derived from an EMBL/GenBank/DDBJ whole genome shotgun (WGS) entry which is preliminary data.</text>
</comment>
<evidence type="ECO:0000259" key="4">
    <source>
        <dbReference type="PROSITE" id="PS50995"/>
    </source>
</evidence>
<keyword evidence="3" id="KW-0804">Transcription</keyword>
<dbReference type="PANTHER" id="PTHR42756:SF1">
    <property type="entry name" value="TRANSCRIPTIONAL REPRESSOR OF EMRAB OPERON"/>
    <property type="match status" value="1"/>
</dbReference>
<dbReference type="AlphaFoldDB" id="A0A0A3IBG0"/>
<dbReference type="Pfam" id="PF01047">
    <property type="entry name" value="MarR"/>
    <property type="match status" value="1"/>
</dbReference>
<name>A0A0A3IBG0_9BACI</name>
<feature type="domain" description="HTH marR-type" evidence="4">
    <location>
        <begin position="1"/>
        <end position="132"/>
    </location>
</feature>
<dbReference type="EMBL" id="JPVP01000060">
    <property type="protein sequence ID" value="KGR82111.1"/>
    <property type="molecule type" value="Genomic_DNA"/>
</dbReference>
<keyword evidence="6" id="KW-1185">Reference proteome</keyword>
<evidence type="ECO:0000313" key="5">
    <source>
        <dbReference type="EMBL" id="KGR82111.1"/>
    </source>
</evidence>
<dbReference type="SUPFAM" id="SSF46785">
    <property type="entry name" value="Winged helix' DNA-binding domain"/>
    <property type="match status" value="1"/>
</dbReference>
<dbReference type="SMART" id="SM00347">
    <property type="entry name" value="HTH_MARR"/>
    <property type="match status" value="1"/>
</dbReference>
<accession>A0A0A3IBG0</accession>
<dbReference type="InterPro" id="IPR023187">
    <property type="entry name" value="Tscrpt_reg_MarR-type_CS"/>
</dbReference>
<dbReference type="eggNOG" id="COG1846">
    <property type="taxonomic scope" value="Bacteria"/>
</dbReference>
<sequence length="137" mass="16019">MKKLNEYFTSIYYYLHPEHQQQTITHQSVRILQLIQKEPDVTVRKVADAFQISHNTASEHIKKLEQQGWVVKKRSENDQRVVNLTLSEQGLKVVKENTELDAEKLALVFARLSVEEQKQVEEAFYMLSEAAKDVYGR</sequence>
<keyword evidence="2" id="KW-0238">DNA-binding</keyword>
<dbReference type="InterPro" id="IPR036388">
    <property type="entry name" value="WH-like_DNA-bd_sf"/>
</dbReference>
<dbReference type="PROSITE" id="PS01117">
    <property type="entry name" value="HTH_MARR_1"/>
    <property type="match status" value="1"/>
</dbReference>
<dbReference type="InterPro" id="IPR036390">
    <property type="entry name" value="WH_DNA-bd_sf"/>
</dbReference>
<evidence type="ECO:0000313" key="6">
    <source>
        <dbReference type="Proteomes" id="UP000030437"/>
    </source>
</evidence>
<organism evidence="5 6">
    <name type="scientific">Lysinibacillus odysseyi 34hs-1 = NBRC 100172</name>
    <dbReference type="NCBI Taxonomy" id="1220589"/>
    <lineage>
        <taxon>Bacteria</taxon>
        <taxon>Bacillati</taxon>
        <taxon>Bacillota</taxon>
        <taxon>Bacilli</taxon>
        <taxon>Bacillales</taxon>
        <taxon>Bacillaceae</taxon>
        <taxon>Lysinibacillus</taxon>
    </lineage>
</organism>
<evidence type="ECO:0000256" key="3">
    <source>
        <dbReference type="ARBA" id="ARBA00023163"/>
    </source>
</evidence>
<dbReference type="InterPro" id="IPR000835">
    <property type="entry name" value="HTH_MarR-typ"/>
</dbReference>
<keyword evidence="1" id="KW-0805">Transcription regulation</keyword>
<dbReference type="PRINTS" id="PR00598">
    <property type="entry name" value="HTHMARR"/>
</dbReference>
<dbReference type="RefSeq" id="WP_036159306.1">
    <property type="nucleotide sequence ID" value="NZ_AVCX01000001.1"/>
</dbReference>
<proteinExistence type="predicted"/>
<dbReference type="STRING" id="1220589.CD32_22735"/>
<reference evidence="5 6" key="1">
    <citation type="submission" date="2014-02" db="EMBL/GenBank/DDBJ databases">
        <title>Draft genome sequence of Lysinibacillus odysseyi NBRC 100172.</title>
        <authorList>
            <person name="Zhang F."/>
            <person name="Wang G."/>
            <person name="Zhang L."/>
        </authorList>
    </citation>
    <scope>NUCLEOTIDE SEQUENCE [LARGE SCALE GENOMIC DNA]</scope>
    <source>
        <strain evidence="5 6">NBRC 100172</strain>
    </source>
</reference>